<evidence type="ECO:0000259" key="1">
    <source>
        <dbReference type="Pfam" id="PF05699"/>
    </source>
</evidence>
<dbReference type="EMBL" id="CAWYQH010000101">
    <property type="protein sequence ID" value="CAK8685734.1"/>
    <property type="molecule type" value="Genomic_DNA"/>
</dbReference>
<dbReference type="PANTHER" id="PTHR45749">
    <property type="match status" value="1"/>
</dbReference>
<proteinExistence type="predicted"/>
<dbReference type="InterPro" id="IPR008906">
    <property type="entry name" value="HATC_C_dom"/>
</dbReference>
<name>A0ABP0G1L9_CLALP</name>
<dbReference type="SUPFAM" id="SSF53098">
    <property type="entry name" value="Ribonuclease H-like"/>
    <property type="match status" value="1"/>
</dbReference>
<keyword evidence="3" id="KW-1185">Reference proteome</keyword>
<dbReference type="Pfam" id="PF05699">
    <property type="entry name" value="Dimer_Tnp_hAT"/>
    <property type="match status" value="1"/>
</dbReference>
<evidence type="ECO:0000313" key="2">
    <source>
        <dbReference type="EMBL" id="CAK8685734.1"/>
    </source>
</evidence>
<gene>
    <name evidence="2" type="ORF">CVLEPA_LOCUS16834</name>
</gene>
<dbReference type="PANTHER" id="PTHR45749:SF21">
    <property type="entry name" value="DUF4371 DOMAIN-CONTAINING PROTEIN"/>
    <property type="match status" value="1"/>
</dbReference>
<protein>
    <recommendedName>
        <fullName evidence="1">HAT C-terminal dimerisation domain-containing protein</fullName>
    </recommendedName>
</protein>
<sequence>MSNCKIEASAKSLLQYYPDDLEESLPEEMIHFSTLIKQHHFNSECKEIQMFKFINENEFAHAFPNVSVVFKLYLCLMISNCSGERSFSALKRVKNHLRSSMRQKRLNSLAILCIENDILQKIDTDDIIKSFALSKSRKCVI</sequence>
<dbReference type="Proteomes" id="UP001642483">
    <property type="component" value="Unassembled WGS sequence"/>
</dbReference>
<dbReference type="InterPro" id="IPR012337">
    <property type="entry name" value="RNaseH-like_sf"/>
</dbReference>
<comment type="caution">
    <text evidence="2">The sequence shown here is derived from an EMBL/GenBank/DDBJ whole genome shotgun (WGS) entry which is preliminary data.</text>
</comment>
<evidence type="ECO:0000313" key="3">
    <source>
        <dbReference type="Proteomes" id="UP001642483"/>
    </source>
</evidence>
<accession>A0ABP0G1L9</accession>
<feature type="domain" description="HAT C-terminal dimerisation" evidence="1">
    <location>
        <begin position="46"/>
        <end position="117"/>
    </location>
</feature>
<organism evidence="2 3">
    <name type="scientific">Clavelina lepadiformis</name>
    <name type="common">Light-bulb sea squirt</name>
    <name type="synonym">Ascidia lepadiformis</name>
    <dbReference type="NCBI Taxonomy" id="159417"/>
    <lineage>
        <taxon>Eukaryota</taxon>
        <taxon>Metazoa</taxon>
        <taxon>Chordata</taxon>
        <taxon>Tunicata</taxon>
        <taxon>Ascidiacea</taxon>
        <taxon>Aplousobranchia</taxon>
        <taxon>Clavelinidae</taxon>
        <taxon>Clavelina</taxon>
    </lineage>
</organism>
<reference evidence="2 3" key="1">
    <citation type="submission" date="2024-02" db="EMBL/GenBank/DDBJ databases">
        <authorList>
            <person name="Daric V."/>
            <person name="Darras S."/>
        </authorList>
    </citation>
    <scope>NUCLEOTIDE SEQUENCE [LARGE SCALE GENOMIC DNA]</scope>
</reference>